<dbReference type="Proteomes" id="UP001365128">
    <property type="component" value="Unassembled WGS sequence"/>
</dbReference>
<sequence>MPSSVFDVLRKTVSPSSTMDQVKKVGVVKELGWVASALPVRTGRLQPRTQRATTCTLAPVGFSNQHHHPSLFGRQINSSPHRLDAHSSVIFASIRVFDVWPSMTHLLQLSNELIDLIVANLERQDAFALRSCCRTLCDATWSHCAKTWFSKFIIYGFGNGVLRHAQVAAQPRVCRSIKHLCLILDPVEDLSSRSEFLCNTLRAHFSSMPNLVTLTVRRTKSDVHWKKRDWKWYRDHEKISEHILQVFINLLVTPNQLRTLEIKSSDFRGWSDGLLKLEALAVMARAAPLIQTNFASLVSLTISLNTSTDNDPDCRCALADFVKAIPTLEELTIAGSKRPRAPPPPMIFRALCMATLGDKKLPRLKRLRLRFFPIEFEPLMDFVLGHISTLTRFEMDHVLLLESRTPLDPIPRSTQVVSDWNFFMDDLDDFAFVHPCTWDLMWDRPERAQRIVLQLWEKTPVRLEKVRRAIEEGRDPPRFE</sequence>
<gene>
    <name evidence="1" type="ORF">IWX46DRAFT_391338</name>
</gene>
<protein>
    <recommendedName>
        <fullName evidence="3">F-box domain-containing protein</fullName>
    </recommendedName>
</protein>
<dbReference type="InterPro" id="IPR032675">
    <property type="entry name" value="LRR_dom_sf"/>
</dbReference>
<keyword evidence="2" id="KW-1185">Reference proteome</keyword>
<evidence type="ECO:0000313" key="2">
    <source>
        <dbReference type="Proteomes" id="UP001365128"/>
    </source>
</evidence>
<proteinExistence type="predicted"/>
<reference evidence="1 2" key="1">
    <citation type="submission" date="2024-04" db="EMBL/GenBank/DDBJ databases">
        <title>Phyllosticta paracitricarpa is synonymous to the EU quarantine fungus P. citricarpa based on phylogenomic analyses.</title>
        <authorList>
            <consortium name="Lawrence Berkeley National Laboratory"/>
            <person name="Van Ingen-Buijs V.A."/>
            <person name="Van Westerhoven A.C."/>
            <person name="Haridas S."/>
            <person name="Skiadas P."/>
            <person name="Martin F."/>
            <person name="Groenewald J.Z."/>
            <person name="Crous P.W."/>
            <person name="Seidl M.F."/>
        </authorList>
    </citation>
    <scope>NUCLEOTIDE SEQUENCE [LARGE SCALE GENOMIC DNA]</scope>
    <source>
        <strain evidence="1 2">CBS 122670</strain>
    </source>
</reference>
<organism evidence="1 2">
    <name type="scientific">Phyllosticta citricarpa</name>
    <dbReference type="NCBI Taxonomy" id="55181"/>
    <lineage>
        <taxon>Eukaryota</taxon>
        <taxon>Fungi</taxon>
        <taxon>Dikarya</taxon>
        <taxon>Ascomycota</taxon>
        <taxon>Pezizomycotina</taxon>
        <taxon>Dothideomycetes</taxon>
        <taxon>Dothideomycetes incertae sedis</taxon>
        <taxon>Botryosphaeriales</taxon>
        <taxon>Phyllostictaceae</taxon>
        <taxon>Phyllosticta</taxon>
    </lineage>
</organism>
<comment type="caution">
    <text evidence="1">The sequence shown here is derived from an EMBL/GenBank/DDBJ whole genome shotgun (WGS) entry which is preliminary data.</text>
</comment>
<dbReference type="EMBL" id="JBBPDW010000006">
    <property type="protein sequence ID" value="KAK7551646.1"/>
    <property type="molecule type" value="Genomic_DNA"/>
</dbReference>
<dbReference type="Gene3D" id="3.80.10.10">
    <property type="entry name" value="Ribonuclease Inhibitor"/>
    <property type="match status" value="1"/>
</dbReference>
<name>A0ABR1MKC6_9PEZI</name>
<accession>A0ABR1MKC6</accession>
<dbReference type="SUPFAM" id="SSF52047">
    <property type="entry name" value="RNI-like"/>
    <property type="match status" value="1"/>
</dbReference>
<evidence type="ECO:0008006" key="3">
    <source>
        <dbReference type="Google" id="ProtNLM"/>
    </source>
</evidence>
<evidence type="ECO:0000313" key="1">
    <source>
        <dbReference type="EMBL" id="KAK7551646.1"/>
    </source>
</evidence>